<keyword evidence="3" id="KW-1185">Reference proteome</keyword>
<dbReference type="EMBL" id="RBKT01000001">
    <property type="protein sequence ID" value="RKR92121.1"/>
    <property type="molecule type" value="Genomic_DNA"/>
</dbReference>
<feature type="domain" description="Glutaredoxin" evidence="1">
    <location>
        <begin position="60"/>
        <end position="117"/>
    </location>
</feature>
<dbReference type="Pfam" id="PF00462">
    <property type="entry name" value="Glutaredoxin"/>
    <property type="match status" value="1"/>
</dbReference>
<reference evidence="2 3" key="1">
    <citation type="submission" date="2018-10" db="EMBL/GenBank/DDBJ databases">
        <title>Sequencing the genomes of 1000 actinobacteria strains.</title>
        <authorList>
            <person name="Klenk H.-P."/>
        </authorList>
    </citation>
    <scope>NUCLEOTIDE SEQUENCE [LARGE SCALE GENOMIC DNA]</scope>
    <source>
        <strain evidence="2 3">DSM 45175</strain>
    </source>
</reference>
<organism evidence="2 3">
    <name type="scientific">Micromonospora pisi</name>
    <dbReference type="NCBI Taxonomy" id="589240"/>
    <lineage>
        <taxon>Bacteria</taxon>
        <taxon>Bacillati</taxon>
        <taxon>Actinomycetota</taxon>
        <taxon>Actinomycetes</taxon>
        <taxon>Micromonosporales</taxon>
        <taxon>Micromonosporaceae</taxon>
        <taxon>Micromonospora</taxon>
    </lineage>
</organism>
<protein>
    <submittedName>
        <fullName evidence="2">Mycoredoxin</fullName>
    </submittedName>
</protein>
<gene>
    <name evidence="2" type="ORF">BDK92_6554</name>
</gene>
<evidence type="ECO:0000313" key="2">
    <source>
        <dbReference type="EMBL" id="RKR92121.1"/>
    </source>
</evidence>
<sequence>MLGCGVLLSAVLFVDRSPVVGVAVLVIFGALAVRLSPLIFPRPTTAAEAQALSANDGRAIIYWRPGCRYCLRLRSRLGREARRAYWVDIWRDPAGAAAVRAVTGGDETVPTVALGGESFVNPDPEWLRQQLARTASPS</sequence>
<dbReference type="InterPro" id="IPR002109">
    <property type="entry name" value="Glutaredoxin"/>
</dbReference>
<name>A0A495JTE7_9ACTN</name>
<dbReference type="Proteomes" id="UP000277671">
    <property type="component" value="Unassembled WGS sequence"/>
</dbReference>
<dbReference type="AlphaFoldDB" id="A0A495JTE7"/>
<dbReference type="SUPFAM" id="SSF52833">
    <property type="entry name" value="Thioredoxin-like"/>
    <property type="match status" value="1"/>
</dbReference>
<proteinExistence type="predicted"/>
<evidence type="ECO:0000313" key="3">
    <source>
        <dbReference type="Proteomes" id="UP000277671"/>
    </source>
</evidence>
<comment type="caution">
    <text evidence="2">The sequence shown here is derived from an EMBL/GenBank/DDBJ whole genome shotgun (WGS) entry which is preliminary data.</text>
</comment>
<dbReference type="PROSITE" id="PS51354">
    <property type="entry name" value="GLUTAREDOXIN_2"/>
    <property type="match status" value="1"/>
</dbReference>
<dbReference type="InterPro" id="IPR036249">
    <property type="entry name" value="Thioredoxin-like_sf"/>
</dbReference>
<accession>A0A495JTE7</accession>
<dbReference type="Gene3D" id="3.40.30.10">
    <property type="entry name" value="Glutaredoxin"/>
    <property type="match status" value="1"/>
</dbReference>
<evidence type="ECO:0000259" key="1">
    <source>
        <dbReference type="Pfam" id="PF00462"/>
    </source>
</evidence>